<dbReference type="PANTHER" id="PTHR23409:SF21">
    <property type="entry name" value="CAPSID PROTEIN"/>
    <property type="match status" value="1"/>
</dbReference>
<dbReference type="AlphaFoldDB" id="A0A8S3SNJ1"/>
<dbReference type="GO" id="GO:0009263">
    <property type="term" value="P:deoxyribonucleotide biosynthetic process"/>
    <property type="evidence" value="ECO:0007669"/>
    <property type="project" value="InterPro"/>
</dbReference>
<dbReference type="GO" id="GO:0004748">
    <property type="term" value="F:ribonucleoside-diphosphate reductase activity, thioredoxin disulfide as acceptor"/>
    <property type="evidence" value="ECO:0007669"/>
    <property type="project" value="TreeGrafter"/>
</dbReference>
<dbReference type="OrthoDB" id="6134518at2759"/>
<keyword evidence="2" id="KW-1185">Reference proteome</keyword>
<organism evidence="1 2">
    <name type="scientific">Mytilus edulis</name>
    <name type="common">Blue mussel</name>
    <dbReference type="NCBI Taxonomy" id="6550"/>
    <lineage>
        <taxon>Eukaryota</taxon>
        <taxon>Metazoa</taxon>
        <taxon>Spiralia</taxon>
        <taxon>Lophotrochozoa</taxon>
        <taxon>Mollusca</taxon>
        <taxon>Bivalvia</taxon>
        <taxon>Autobranchia</taxon>
        <taxon>Pteriomorphia</taxon>
        <taxon>Mytilida</taxon>
        <taxon>Mytiloidea</taxon>
        <taxon>Mytilidae</taxon>
        <taxon>Mytilinae</taxon>
        <taxon>Mytilus</taxon>
    </lineage>
</organism>
<accession>A0A8S3SNJ1</accession>
<dbReference type="GO" id="GO:0005829">
    <property type="term" value="C:cytosol"/>
    <property type="evidence" value="ECO:0007669"/>
    <property type="project" value="TreeGrafter"/>
</dbReference>
<proteinExistence type="predicted"/>
<dbReference type="InterPro" id="IPR000358">
    <property type="entry name" value="RNR_small_fam"/>
</dbReference>
<comment type="caution">
    <text evidence="1">The sequence shown here is derived from an EMBL/GenBank/DDBJ whole genome shotgun (WGS) entry which is preliminary data.</text>
</comment>
<dbReference type="Proteomes" id="UP000683360">
    <property type="component" value="Unassembled WGS sequence"/>
</dbReference>
<dbReference type="EMBL" id="CAJPWZ010001752">
    <property type="protein sequence ID" value="CAG2222410.1"/>
    <property type="molecule type" value="Genomic_DNA"/>
</dbReference>
<dbReference type="PANTHER" id="PTHR23409">
    <property type="entry name" value="RIBONUCLEOSIDE-DIPHOSPHATE REDUCTASE SMALL CHAIN"/>
    <property type="match status" value="1"/>
</dbReference>
<evidence type="ECO:0000313" key="1">
    <source>
        <dbReference type="EMBL" id="CAG2222410.1"/>
    </source>
</evidence>
<name>A0A8S3SNJ1_MYTED</name>
<reference evidence="1" key="1">
    <citation type="submission" date="2021-03" db="EMBL/GenBank/DDBJ databases">
        <authorList>
            <person name="Bekaert M."/>
        </authorList>
    </citation>
    <scope>NUCLEOTIDE SEQUENCE</scope>
</reference>
<sequence length="440" mass="49292">MAALTTEGFQEAQPSGLDLFSLPPTQTAVSNMYYDEQRSTSQLTGNAPIEFTIAAQNSLEYVDLKRSKLYLRVRIKHANGSFLKATEYVGPVNLFLQSLFSQVDVTIQNKLVTSTTTHYPYKSMIQTLLSYGSDAKKSQLTTQLWIKDKTGHYDDCDVKNGTNASLYNRSLYLSESQTCDLEGPLLHDLFNLDRYILNGVAINVKLYRSRPEFCLLTNEANPNFEVVIEDIALKVCKLQVNPSVITAHAEKLKSTNAKYPFTRTEVRLISIPGGSLSFNYNNLFNGLRPTRVVIGFVDSAAAAGSYTLNPFNFQHFNLSQLALKLNQVPVTGNIMQLNYDTKGRATLPAFTSMFEVTNKWMRDSGNSLNRDDIAGGNAFYCFDVEPNFSDEGHYLNLLKQGTCSIEAVFKKPLKKATACVVYAEYPSYFEINLERGIILE</sequence>
<evidence type="ECO:0000313" key="2">
    <source>
        <dbReference type="Proteomes" id="UP000683360"/>
    </source>
</evidence>
<protein>
    <submittedName>
        <fullName evidence="1">Uncharacterized protein</fullName>
    </submittedName>
</protein>
<gene>
    <name evidence="1" type="ORF">MEDL_35752</name>
</gene>